<keyword evidence="4" id="KW-1185">Reference proteome</keyword>
<proteinExistence type="inferred from homology"/>
<dbReference type="KEGG" id="abam:B1s21122_04015"/>
<evidence type="ECO:0000256" key="1">
    <source>
        <dbReference type="ARBA" id="ARBA00006525"/>
    </source>
</evidence>
<dbReference type="NCBIfam" id="TIGR00732">
    <property type="entry name" value="dprA"/>
    <property type="match status" value="1"/>
</dbReference>
<reference evidence="4" key="1">
    <citation type="submission" date="2016-10" db="EMBL/GenBank/DDBJ databases">
        <title>High microdiversification within the ubiquitous acI lineage of Actinobacteria.</title>
        <authorList>
            <person name="Neuenschwander S.M."/>
            <person name="Salcher M."/>
            <person name="Ghai R."/>
            <person name="Pernthaler J."/>
        </authorList>
    </citation>
    <scope>NUCLEOTIDE SEQUENCE [LARGE SCALE GENOMIC DNA]</scope>
</reference>
<gene>
    <name evidence="3" type="primary">dprA</name>
    <name evidence="3" type="ORF">B1s21122_04015</name>
</gene>
<dbReference type="SUPFAM" id="SSF102405">
    <property type="entry name" value="MCP/YpsA-like"/>
    <property type="match status" value="1"/>
</dbReference>
<dbReference type="PANTHER" id="PTHR43022:SF1">
    <property type="entry name" value="PROTEIN SMF"/>
    <property type="match status" value="1"/>
</dbReference>
<dbReference type="AlphaFoldDB" id="A0A249JYA9"/>
<comment type="similarity">
    <text evidence="1">Belongs to the DprA/Smf family.</text>
</comment>
<dbReference type="Proteomes" id="UP000217153">
    <property type="component" value="Chromosome"/>
</dbReference>
<dbReference type="GO" id="GO:0009294">
    <property type="term" value="P:DNA-mediated transformation"/>
    <property type="evidence" value="ECO:0007669"/>
    <property type="project" value="InterPro"/>
</dbReference>
<accession>A0A249JYA9</accession>
<name>A0A249JYA9_9ACTN</name>
<feature type="domain" description="Smf/DprA SLOG" evidence="2">
    <location>
        <begin position="76"/>
        <end position="287"/>
    </location>
</feature>
<dbReference type="InterPro" id="IPR003488">
    <property type="entry name" value="DprA"/>
</dbReference>
<evidence type="ECO:0000313" key="4">
    <source>
        <dbReference type="Proteomes" id="UP000217153"/>
    </source>
</evidence>
<protein>
    <submittedName>
        <fullName evidence="3">DNA processing protein</fullName>
    </submittedName>
</protein>
<dbReference type="EMBL" id="CP016768">
    <property type="protein sequence ID" value="ASY09500.1"/>
    <property type="molecule type" value="Genomic_DNA"/>
</dbReference>
<sequence length="293" mass="31680">MLDEKTAKLILFSAVDPVDTFWQYEVLRSGAINTYQKITRGSAYLKIPDFSQIRNRVLRANVEDLKSEIMAANAEFISSEDLDWPASCQDLSAPPIGLVIKGDRKLLAQLGNSISIVGSRRPTNYGLNVANKLATDAAKQQIVVISGGAYGIDTAAHKAAIIAGGRTISVLAGGVSCLYPLENRELFSEITKAGLLISEVMPSVKTMPARFLIRNRLIAALSVATVVVEAEFVSGSIRTARDAAEIFRPVFAIPGQISSKLSDGCHRLIAERVADIATSLDEILEVIKPLQLR</sequence>
<organism evidence="3 4">
    <name type="scientific">Candidatus Nanopelagicus limnae</name>
    <dbReference type="NCBI Taxonomy" id="1884634"/>
    <lineage>
        <taxon>Bacteria</taxon>
        <taxon>Bacillati</taxon>
        <taxon>Actinomycetota</taxon>
        <taxon>Actinomycetes</taxon>
        <taxon>Candidatus Nanopelagicales</taxon>
        <taxon>Candidatus Nanopelagicaceae</taxon>
        <taxon>Candidatus Nanopelagicus</taxon>
    </lineage>
</organism>
<evidence type="ECO:0000259" key="2">
    <source>
        <dbReference type="Pfam" id="PF02481"/>
    </source>
</evidence>
<dbReference type="PANTHER" id="PTHR43022">
    <property type="entry name" value="PROTEIN SMF"/>
    <property type="match status" value="1"/>
</dbReference>
<dbReference type="InterPro" id="IPR057666">
    <property type="entry name" value="DrpA_SLOG"/>
</dbReference>
<dbReference type="RefSeq" id="WP_095680810.1">
    <property type="nucleotide sequence ID" value="NZ_CP016768.2"/>
</dbReference>
<dbReference type="OrthoDB" id="9785707at2"/>
<dbReference type="Gene3D" id="3.40.50.450">
    <property type="match status" value="1"/>
</dbReference>
<evidence type="ECO:0000313" key="3">
    <source>
        <dbReference type="EMBL" id="ASY09500.1"/>
    </source>
</evidence>
<dbReference type="Pfam" id="PF02481">
    <property type="entry name" value="DNA_processg_A"/>
    <property type="match status" value="1"/>
</dbReference>